<dbReference type="Gramene" id="OIT05174">
    <property type="protein sequence ID" value="OIT05174"/>
    <property type="gene ID" value="A4A49_08701"/>
</dbReference>
<comment type="pathway">
    <text evidence="2">Glycan metabolism; pectin degradation; 2-dehydro-3-deoxy-D-gluconate from pectin: step 1/5.</text>
</comment>
<dbReference type="InterPro" id="IPR012334">
    <property type="entry name" value="Pectin_lyas_fold"/>
</dbReference>
<dbReference type="KEGG" id="nau:109224438"/>
<dbReference type="Pfam" id="PF01095">
    <property type="entry name" value="Pectinesterase"/>
    <property type="match status" value="1"/>
</dbReference>
<evidence type="ECO:0000256" key="8">
    <source>
        <dbReference type="ARBA" id="ARBA00023316"/>
    </source>
</evidence>
<keyword evidence="13" id="KW-1185">Reference proteome</keyword>
<evidence type="ECO:0000256" key="1">
    <source>
        <dbReference type="ARBA" id="ARBA00004191"/>
    </source>
</evidence>
<comment type="caution">
    <text evidence="12">The sequence shown here is derived from an EMBL/GenBank/DDBJ whole genome shotgun (WGS) entry which is preliminary data.</text>
</comment>
<dbReference type="AlphaFoldDB" id="A0A1J6IJY1"/>
<evidence type="ECO:0000256" key="7">
    <source>
        <dbReference type="ARBA" id="ARBA00023085"/>
    </source>
</evidence>
<dbReference type="InterPro" id="IPR011050">
    <property type="entry name" value="Pectin_lyase_fold/virulence"/>
</dbReference>
<keyword evidence="4" id="KW-0134">Cell wall</keyword>
<accession>A0A1J6IJY1</accession>
<feature type="domain" description="Pectinesterase catalytic" evidence="11">
    <location>
        <begin position="31"/>
        <end position="324"/>
    </location>
</feature>
<dbReference type="FunFam" id="2.160.20.10:FF:000029">
    <property type="entry name" value="Pectinesterase 4"/>
    <property type="match status" value="1"/>
</dbReference>
<keyword evidence="8" id="KW-0961">Cell wall biogenesis/degradation</keyword>
<evidence type="ECO:0000256" key="5">
    <source>
        <dbReference type="ARBA" id="ARBA00022525"/>
    </source>
</evidence>
<organism evidence="12 13">
    <name type="scientific">Nicotiana attenuata</name>
    <name type="common">Coyote tobacco</name>
    <dbReference type="NCBI Taxonomy" id="49451"/>
    <lineage>
        <taxon>Eukaryota</taxon>
        <taxon>Viridiplantae</taxon>
        <taxon>Streptophyta</taxon>
        <taxon>Embryophyta</taxon>
        <taxon>Tracheophyta</taxon>
        <taxon>Spermatophyta</taxon>
        <taxon>Magnoliopsida</taxon>
        <taxon>eudicotyledons</taxon>
        <taxon>Gunneridae</taxon>
        <taxon>Pentapetalae</taxon>
        <taxon>asterids</taxon>
        <taxon>lamiids</taxon>
        <taxon>Solanales</taxon>
        <taxon>Solanaceae</taxon>
        <taxon>Nicotianoideae</taxon>
        <taxon>Nicotianeae</taxon>
        <taxon>Nicotiana</taxon>
    </lineage>
</organism>
<name>A0A1J6IJY1_NICAT</name>
<dbReference type="GO" id="GO:0045490">
    <property type="term" value="P:pectin catabolic process"/>
    <property type="evidence" value="ECO:0007669"/>
    <property type="project" value="UniProtKB-UniPathway"/>
</dbReference>
<dbReference type="EMBL" id="MJEQ01037185">
    <property type="protein sequence ID" value="OIT05174.1"/>
    <property type="molecule type" value="Genomic_DNA"/>
</dbReference>
<reference evidence="12" key="1">
    <citation type="submission" date="2016-11" db="EMBL/GenBank/DDBJ databases">
        <title>The genome of Nicotiana attenuata.</title>
        <authorList>
            <person name="Xu S."/>
            <person name="Brockmoeller T."/>
            <person name="Gaquerel E."/>
            <person name="Navarro A."/>
            <person name="Kuhl H."/>
            <person name="Gase K."/>
            <person name="Ling Z."/>
            <person name="Zhou W."/>
            <person name="Kreitzer C."/>
            <person name="Stanke M."/>
            <person name="Tang H."/>
            <person name="Lyons E."/>
            <person name="Pandey P."/>
            <person name="Pandey S.P."/>
            <person name="Timmermann B."/>
            <person name="Baldwin I.T."/>
        </authorList>
    </citation>
    <scope>NUCLEOTIDE SEQUENCE [LARGE SCALE GENOMIC DNA]</scope>
    <source>
        <strain evidence="12">UT</strain>
    </source>
</reference>
<evidence type="ECO:0000256" key="6">
    <source>
        <dbReference type="ARBA" id="ARBA00022801"/>
    </source>
</evidence>
<dbReference type="EC" id="3.1.1.11" evidence="3"/>
<keyword evidence="5" id="KW-0964">Secreted</keyword>
<feature type="chain" id="PRO_5012407971" description="pectinesterase" evidence="10">
    <location>
        <begin position="24"/>
        <end position="339"/>
    </location>
</feature>
<keyword evidence="10" id="KW-0732">Signal</keyword>
<evidence type="ECO:0000256" key="4">
    <source>
        <dbReference type="ARBA" id="ARBA00022512"/>
    </source>
</evidence>
<dbReference type="PANTHER" id="PTHR31707">
    <property type="entry name" value="PECTINESTERASE"/>
    <property type="match status" value="1"/>
</dbReference>
<dbReference type="Proteomes" id="UP000187609">
    <property type="component" value="Unassembled WGS sequence"/>
</dbReference>
<keyword evidence="6" id="KW-0378">Hydrolase</keyword>
<dbReference type="GeneID" id="109224438"/>
<dbReference type="Gene3D" id="2.160.20.10">
    <property type="entry name" value="Single-stranded right-handed beta-helix, Pectin lyase-like"/>
    <property type="match status" value="1"/>
</dbReference>
<sequence length="339" mass="37959">MPAGAMWFITIIAILPLLLCGEGQQVQTPHAIVAKDGSGNYTTITDAIILAPNNSVNKYYIIIKQGTYYEYIQIDKWKTNIVLIGEGMENTIISGNKSYGGDGIKTSLTATVGVNGKGFMAQDITFRNNAGRENQQAVALRAEASQLTFYRCRFDGFQDTLYTKKGLQFYRDCEIFGTIDFICGDATVVFQNCLIEARLPLPKQYNTITAQQRKFVNDTTGIVLQNCTLKATQELEKMGNVTAYLGRPWGNFSRTVVIQSYIDHFINPKGWIEFINGSLVQPFYLEYENRGPGAITEGRVKWASVTRDPDVASNFTVRHFIGGDKWIPADVPHYLDLHE</sequence>
<dbReference type="OrthoDB" id="2019149at2759"/>
<evidence type="ECO:0000313" key="13">
    <source>
        <dbReference type="Proteomes" id="UP000187609"/>
    </source>
</evidence>
<dbReference type="GO" id="GO:0030599">
    <property type="term" value="F:pectinesterase activity"/>
    <property type="evidence" value="ECO:0007669"/>
    <property type="project" value="UniProtKB-EC"/>
</dbReference>
<evidence type="ECO:0000313" key="12">
    <source>
        <dbReference type="EMBL" id="OIT05174.1"/>
    </source>
</evidence>
<protein>
    <recommendedName>
        <fullName evidence="3">pectinesterase</fullName>
        <ecNumber evidence="3">3.1.1.11</ecNumber>
    </recommendedName>
</protein>
<evidence type="ECO:0000256" key="3">
    <source>
        <dbReference type="ARBA" id="ARBA00013229"/>
    </source>
</evidence>
<comment type="subcellular location">
    <subcellularLocation>
        <location evidence="1">Secreted</location>
        <location evidence="1">Cell wall</location>
    </subcellularLocation>
</comment>
<evidence type="ECO:0000259" key="11">
    <source>
        <dbReference type="Pfam" id="PF01095"/>
    </source>
</evidence>
<evidence type="ECO:0000256" key="2">
    <source>
        <dbReference type="ARBA" id="ARBA00005184"/>
    </source>
</evidence>
<dbReference type="SUPFAM" id="SSF51126">
    <property type="entry name" value="Pectin lyase-like"/>
    <property type="match status" value="1"/>
</dbReference>
<feature type="signal peptide" evidence="10">
    <location>
        <begin position="1"/>
        <end position="23"/>
    </location>
</feature>
<dbReference type="UniPathway" id="UPA00545">
    <property type="reaction ID" value="UER00823"/>
</dbReference>
<dbReference type="SMR" id="A0A1J6IJY1"/>
<dbReference type="STRING" id="49451.A0A1J6IJY1"/>
<dbReference type="OMA" id="WCARSSK"/>
<keyword evidence="7" id="KW-0063">Aspartyl esterase</keyword>
<dbReference type="GO" id="GO:0042545">
    <property type="term" value="P:cell wall modification"/>
    <property type="evidence" value="ECO:0007669"/>
    <property type="project" value="InterPro"/>
</dbReference>
<comment type="catalytic activity">
    <reaction evidence="9">
        <text>[(1-&gt;4)-alpha-D-galacturonosyl methyl ester](n) + n H2O = [(1-&gt;4)-alpha-D-galacturonosyl](n) + n methanol + n H(+)</text>
        <dbReference type="Rhea" id="RHEA:22380"/>
        <dbReference type="Rhea" id="RHEA-COMP:14570"/>
        <dbReference type="Rhea" id="RHEA-COMP:14573"/>
        <dbReference type="ChEBI" id="CHEBI:15377"/>
        <dbReference type="ChEBI" id="CHEBI:15378"/>
        <dbReference type="ChEBI" id="CHEBI:17790"/>
        <dbReference type="ChEBI" id="CHEBI:140522"/>
        <dbReference type="ChEBI" id="CHEBI:140523"/>
        <dbReference type="EC" id="3.1.1.11"/>
    </reaction>
</comment>
<dbReference type="InterPro" id="IPR000070">
    <property type="entry name" value="Pectinesterase_cat"/>
</dbReference>
<proteinExistence type="predicted"/>
<evidence type="ECO:0000256" key="9">
    <source>
        <dbReference type="ARBA" id="ARBA00047928"/>
    </source>
</evidence>
<gene>
    <name evidence="12" type="primary">PME_3</name>
    <name evidence="12" type="ORF">A4A49_08701</name>
</gene>
<evidence type="ECO:0000256" key="10">
    <source>
        <dbReference type="SAM" id="SignalP"/>
    </source>
</evidence>